<dbReference type="RefSeq" id="WP_189026373.1">
    <property type="nucleotide sequence ID" value="NZ_BMKR01000011.1"/>
</dbReference>
<dbReference type="Proteomes" id="UP000637643">
    <property type="component" value="Unassembled WGS sequence"/>
</dbReference>
<evidence type="ECO:0000256" key="1">
    <source>
        <dbReference type="SAM" id="Phobius"/>
    </source>
</evidence>
<organism evidence="2 3">
    <name type="scientific">Paenibacillus albidus</name>
    <dbReference type="NCBI Taxonomy" id="2041023"/>
    <lineage>
        <taxon>Bacteria</taxon>
        <taxon>Bacillati</taxon>
        <taxon>Bacillota</taxon>
        <taxon>Bacilli</taxon>
        <taxon>Bacillales</taxon>
        <taxon>Paenibacillaceae</taxon>
        <taxon>Paenibacillus</taxon>
    </lineage>
</organism>
<proteinExistence type="predicted"/>
<keyword evidence="1" id="KW-0472">Membrane</keyword>
<evidence type="ECO:0000313" key="3">
    <source>
        <dbReference type="Proteomes" id="UP000637643"/>
    </source>
</evidence>
<dbReference type="EMBL" id="BMKR01000011">
    <property type="protein sequence ID" value="GGF84042.1"/>
    <property type="molecule type" value="Genomic_DNA"/>
</dbReference>
<reference evidence="2" key="1">
    <citation type="journal article" date="2014" name="Int. J. Syst. Evol. Microbiol.">
        <title>Complete genome sequence of Corynebacterium casei LMG S-19264T (=DSM 44701T), isolated from a smear-ripened cheese.</title>
        <authorList>
            <consortium name="US DOE Joint Genome Institute (JGI-PGF)"/>
            <person name="Walter F."/>
            <person name="Albersmeier A."/>
            <person name="Kalinowski J."/>
            <person name="Ruckert C."/>
        </authorList>
    </citation>
    <scope>NUCLEOTIDE SEQUENCE</scope>
    <source>
        <strain evidence="2">CGMCC 1.16134</strain>
    </source>
</reference>
<feature type="transmembrane region" description="Helical" evidence="1">
    <location>
        <begin position="12"/>
        <end position="29"/>
    </location>
</feature>
<keyword evidence="1" id="KW-1133">Transmembrane helix</keyword>
<evidence type="ECO:0000313" key="2">
    <source>
        <dbReference type="EMBL" id="GGF84042.1"/>
    </source>
</evidence>
<keyword evidence="3" id="KW-1185">Reference proteome</keyword>
<dbReference type="AlphaFoldDB" id="A0A917CD95"/>
<gene>
    <name evidence="2" type="ORF">GCM10010912_31550</name>
</gene>
<comment type="caution">
    <text evidence="2">The sequence shown here is derived from an EMBL/GenBank/DDBJ whole genome shotgun (WGS) entry which is preliminary data.</text>
</comment>
<sequence length="597" mass="65053">MTIRQVITLRNFMIILCITMIGLLGQKAVRIADKIQAVQEGDRLYAAGDLIAAEEQYRQAAGNSSLLYMEDRLAQRLDELGPITKIRNALNTLVLTARAQSATKDFTGLLQTYESLISLKAVYMKTGGSYEAHFRQLSADSGLSDDLTVYFQKFKKQFLAELAESKAGGGSGEDSFKWNLLLIPDAFYGETELKQELLAASFQGHDTVRLKAVAASGSFSPLLDNALSMMNAYRSHDYEAPWILKQTEASTKSILNKDLDADNLSAFVQHGISYRAFARSAGLSSSRVLTQIDKSLAQLLKTAGRKSRAGQHAEAIALYEALAPLQDTSAELAATRLAWNIAEPVRLLPGGELPGKYTHITAGTGRYGAQVYVAGTDSSGRLYYAALKDDGSVVTLNGDVLPGYARLRRLVFDDSLALGNNTGVPVVMAEADSEDEQTLYTAYEMKPEGMTLLLSFTADSYELQADGSLLVQGAQLADGTFAPEAIYRHTVSMYEFSELVQEVQEEQEYPLITASELEQRPDEKVSLQGELYVDNNGTTVLSSDGRYIALQGEIGVTGNSVVSGQFQHNYKTVGTDIGEQLVPEFVVESVGSLSLIY</sequence>
<reference evidence="2" key="2">
    <citation type="submission" date="2020-09" db="EMBL/GenBank/DDBJ databases">
        <authorList>
            <person name="Sun Q."/>
            <person name="Zhou Y."/>
        </authorList>
    </citation>
    <scope>NUCLEOTIDE SEQUENCE</scope>
    <source>
        <strain evidence="2">CGMCC 1.16134</strain>
    </source>
</reference>
<accession>A0A917CD95</accession>
<name>A0A917CD95_9BACL</name>
<keyword evidence="1" id="KW-0812">Transmembrane</keyword>
<protein>
    <submittedName>
        <fullName evidence="2">Uncharacterized protein</fullName>
    </submittedName>
</protein>